<dbReference type="EMBL" id="LT629785">
    <property type="protein sequence ID" value="SDU21627.1"/>
    <property type="molecule type" value="Genomic_DNA"/>
</dbReference>
<proteinExistence type="predicted"/>
<evidence type="ECO:0000313" key="1">
    <source>
        <dbReference type="EMBL" id="SDU21627.1"/>
    </source>
</evidence>
<name>A0A1H2GPV2_9PSED</name>
<gene>
    <name evidence="1" type="ORF">SAMN05216296_2454</name>
</gene>
<evidence type="ECO:0000313" key="2">
    <source>
        <dbReference type="Proteomes" id="UP000243232"/>
    </source>
</evidence>
<organism evidence="1 2">
    <name type="scientific">Pseudomonas pohangensis</name>
    <dbReference type="NCBI Taxonomy" id="364197"/>
    <lineage>
        <taxon>Bacteria</taxon>
        <taxon>Pseudomonadati</taxon>
        <taxon>Pseudomonadota</taxon>
        <taxon>Gammaproteobacteria</taxon>
        <taxon>Pseudomonadales</taxon>
        <taxon>Pseudomonadaceae</taxon>
        <taxon>Pseudomonas</taxon>
    </lineage>
</organism>
<protein>
    <submittedName>
        <fullName evidence="1">Uncharacterized protein</fullName>
    </submittedName>
</protein>
<dbReference type="Pfam" id="PF20346">
    <property type="entry name" value="DUF6641"/>
    <property type="match status" value="1"/>
</dbReference>
<dbReference type="AlphaFoldDB" id="A0A1H2GPV2"/>
<sequence>MKTTNLLSSLNLTVKPVVGSVDPVLNRRSKLLLHLEEQRAMAWADLTGETHEVLKDKWVQNAETGTKTKVRVPKRLKRWFFACNSKHFLEVRYGNKPLELAKGKFAIEVGELKDVPTVIETVAQAVNAGELDAMLMAVTKPSKKAAS</sequence>
<dbReference type="OrthoDB" id="6167888at2"/>
<keyword evidence="2" id="KW-1185">Reference proteome</keyword>
<dbReference type="Proteomes" id="UP000243232">
    <property type="component" value="Chromosome I"/>
</dbReference>
<reference evidence="2" key="1">
    <citation type="submission" date="2016-10" db="EMBL/GenBank/DDBJ databases">
        <authorList>
            <person name="Varghese N."/>
            <person name="Submissions S."/>
        </authorList>
    </citation>
    <scope>NUCLEOTIDE SEQUENCE [LARGE SCALE GENOMIC DNA]</scope>
    <source>
        <strain evidence="2">DSM 17875</strain>
    </source>
</reference>
<dbReference type="RefSeq" id="WP_090195652.1">
    <property type="nucleotide sequence ID" value="NZ_LT629785.1"/>
</dbReference>
<accession>A0A1H2GPV2</accession>
<dbReference type="InterPro" id="IPR046581">
    <property type="entry name" value="DUF6641"/>
</dbReference>